<protein>
    <recommendedName>
        <fullName evidence="3">DUF1552 domain-containing protein</fullName>
    </recommendedName>
</protein>
<dbReference type="InterPro" id="IPR011447">
    <property type="entry name" value="DUF1552"/>
</dbReference>
<proteinExistence type="predicted"/>
<organism evidence="1 2">
    <name type="scientific">Stieleria bergensis</name>
    <dbReference type="NCBI Taxonomy" id="2528025"/>
    <lineage>
        <taxon>Bacteria</taxon>
        <taxon>Pseudomonadati</taxon>
        <taxon>Planctomycetota</taxon>
        <taxon>Planctomycetia</taxon>
        <taxon>Pirellulales</taxon>
        <taxon>Pirellulaceae</taxon>
        <taxon>Stieleria</taxon>
    </lineage>
</organism>
<dbReference type="AlphaFoldDB" id="A0A517T1Y5"/>
<dbReference type="RefSeq" id="WP_145277130.1">
    <property type="nucleotide sequence ID" value="NZ_CP036272.1"/>
</dbReference>
<name>A0A517T1Y5_9BACT</name>
<evidence type="ECO:0008006" key="3">
    <source>
        <dbReference type="Google" id="ProtNLM"/>
    </source>
</evidence>
<dbReference type="Proteomes" id="UP000315003">
    <property type="component" value="Chromosome"/>
</dbReference>
<dbReference type="EMBL" id="CP036272">
    <property type="protein sequence ID" value="QDT62395.1"/>
    <property type="molecule type" value="Genomic_DNA"/>
</dbReference>
<dbReference type="OrthoDB" id="9146593at2"/>
<accession>A0A517T1Y5</accession>
<keyword evidence="2" id="KW-1185">Reference proteome</keyword>
<evidence type="ECO:0000313" key="1">
    <source>
        <dbReference type="EMBL" id="QDT62395.1"/>
    </source>
</evidence>
<sequence>MTNLSRRQVLRLSGVTLALPCLESFGDSARPDEVKRFIAMQMPYGFLPNNLYPDRDIQGSSPYMSALEDLKGSVTLLDGFHNPGVNSGHDCNFYFLTCGRKDAGKNTISLDQELAAKYQGETRFKCLVSGIGSRAGMSYTRSGIKIPVQSDPAKVFARMFVGGSAADAKRKMHELSEGKSILDSYSFYASKFNGLSGSDRSRMDQYLTAVREVEKSLQASEAWINKPYPRVEKIALPNNRQSGEIRNFRLFTKLFRLALENDSTRIITYDFGQLRSRLDIEGVSDGYHEISHHHNQQNKLSQLKAIELEMFTIYSDFLKELKDANLLDSTICLFGSAMESPNNHSAVKPPVLLAGGGFDHKWHRKLEKRQPLANLYLSLFDRMGHSKSSFGSSTGQFVL</sequence>
<reference evidence="1 2" key="1">
    <citation type="submission" date="2019-02" db="EMBL/GenBank/DDBJ databases">
        <title>Deep-cultivation of Planctomycetes and their phenomic and genomic characterization uncovers novel biology.</title>
        <authorList>
            <person name="Wiegand S."/>
            <person name="Jogler M."/>
            <person name="Boedeker C."/>
            <person name="Pinto D."/>
            <person name="Vollmers J."/>
            <person name="Rivas-Marin E."/>
            <person name="Kohn T."/>
            <person name="Peeters S.H."/>
            <person name="Heuer A."/>
            <person name="Rast P."/>
            <person name="Oberbeckmann S."/>
            <person name="Bunk B."/>
            <person name="Jeske O."/>
            <person name="Meyerdierks A."/>
            <person name="Storesund J.E."/>
            <person name="Kallscheuer N."/>
            <person name="Luecker S."/>
            <person name="Lage O.M."/>
            <person name="Pohl T."/>
            <person name="Merkel B.J."/>
            <person name="Hornburger P."/>
            <person name="Mueller R.-W."/>
            <person name="Bruemmer F."/>
            <person name="Labrenz M."/>
            <person name="Spormann A.M."/>
            <person name="Op den Camp H."/>
            <person name="Overmann J."/>
            <person name="Amann R."/>
            <person name="Jetten M.S.M."/>
            <person name="Mascher T."/>
            <person name="Medema M.H."/>
            <person name="Devos D.P."/>
            <person name="Kaster A.-K."/>
            <person name="Ovreas L."/>
            <person name="Rohde M."/>
            <person name="Galperin M.Y."/>
            <person name="Jogler C."/>
        </authorList>
    </citation>
    <scope>NUCLEOTIDE SEQUENCE [LARGE SCALE GENOMIC DNA]</scope>
    <source>
        <strain evidence="1 2">SV_7m_r</strain>
    </source>
</reference>
<evidence type="ECO:0000313" key="2">
    <source>
        <dbReference type="Proteomes" id="UP000315003"/>
    </source>
</evidence>
<gene>
    <name evidence="1" type="ORF">SV7mr_49430</name>
</gene>
<dbReference type="Pfam" id="PF07586">
    <property type="entry name" value="HXXSHH"/>
    <property type="match status" value="1"/>
</dbReference>